<name>A0ACB7ZD90_9ERIC</name>
<sequence>MENQEWGYLPNDCWERIFRKVREDDERDLDSISLVSKQFLSISNRVKQNLTLNVNAHTLHLLPNILRRFRHIKSIVIETNIPKNIYDSIAVDRVLNHIARSRILLNLHALKFRCHIEALRDGFRALALSKNMKNNLKVLDCSGVMSMEDEDLVLIADLFPQLEELRIQADRYFGDDANIKDVGIRALAVKLKELKEIMIYCPLDAGFITDKSLRSLSKNCVKLRKIDLCISKADQHNVTEGGIDFVMCHSTNLTSLSLDLPLLQPSPSQFKKKPSPSHFAIGNGFANAKNLHSLTLGEALISNKHISLLAKAYPPLKKLELRRFSGDNSEIHGALKMLLHACQLTLEELSLRFWSLTNTDISDLAPYLSNLTSINLDGLFWLTSVTFYTLTKSCPLLEILTMANMKEQETDTFSPDFLHKNYRMRHLDISENPWLNDTILVNMGHVCPNLQFLCVSCCWRLTNVGIGEVLRRCPAITQLNINHLEVSNDIFGRYSDNSSKLNLKTLKARETQISDKGMAMIRNRCPNLQYLDIGFCKKVTDKGVMEVVKKCKRLRNICLDGCKKVSSSITLTHKTDNNHTNFKPKMSALPQNPTVLGCGAVTVDFLAAVEAYPKPDEKIRSTSLKIQGGGNAGNALTCAARLGLNPRLISKVADDAQGRGILEELEADGIDTSFLVVSKEGNSPFTYVIVDNQTKTRTCIHTPGFPPMIPDYLSKSSLSSALDGVRLVYFDGRLHETALVVGHEAKSRSIPILIDAEKKREGLDDLLNLSDYVVCSAKFPQAWTEASSIPSALLSMLLRLPNVKFVIVTLGGDGCIMLQRSATEGEQSEEIDIDCLLESLNQRKGSSNTAIPTCISSARTKLRANGIGTISGQLFIGTAEKIPPSELLDTTGAGDAFIGAVLYAICAGMQPETMLPFATQVAAASCRALGARTGLPHRTDPRLAPFLQQIS</sequence>
<keyword evidence="2" id="KW-1185">Reference proteome</keyword>
<evidence type="ECO:0000313" key="2">
    <source>
        <dbReference type="Proteomes" id="UP000828048"/>
    </source>
</evidence>
<protein>
    <submittedName>
        <fullName evidence="1">Uncharacterized protein</fullName>
    </submittedName>
</protein>
<dbReference type="EMBL" id="CM037162">
    <property type="protein sequence ID" value="KAH7863416.1"/>
    <property type="molecule type" value="Genomic_DNA"/>
</dbReference>
<organism evidence="1 2">
    <name type="scientific">Vaccinium darrowii</name>
    <dbReference type="NCBI Taxonomy" id="229202"/>
    <lineage>
        <taxon>Eukaryota</taxon>
        <taxon>Viridiplantae</taxon>
        <taxon>Streptophyta</taxon>
        <taxon>Embryophyta</taxon>
        <taxon>Tracheophyta</taxon>
        <taxon>Spermatophyta</taxon>
        <taxon>Magnoliopsida</taxon>
        <taxon>eudicotyledons</taxon>
        <taxon>Gunneridae</taxon>
        <taxon>Pentapetalae</taxon>
        <taxon>asterids</taxon>
        <taxon>Ericales</taxon>
        <taxon>Ericaceae</taxon>
        <taxon>Vaccinioideae</taxon>
        <taxon>Vaccinieae</taxon>
        <taxon>Vaccinium</taxon>
    </lineage>
</organism>
<dbReference type="Proteomes" id="UP000828048">
    <property type="component" value="Chromosome 12"/>
</dbReference>
<evidence type="ECO:0000313" key="1">
    <source>
        <dbReference type="EMBL" id="KAH7863416.1"/>
    </source>
</evidence>
<accession>A0ACB7ZD90</accession>
<proteinExistence type="predicted"/>
<gene>
    <name evidence="1" type="ORF">Vadar_017202</name>
</gene>
<reference evidence="1 2" key="1">
    <citation type="journal article" date="2021" name="Hortic Res">
        <title>High-quality reference genome and annotation aids understanding of berry development for evergreen blueberry (Vaccinium darrowii).</title>
        <authorList>
            <person name="Yu J."/>
            <person name="Hulse-Kemp A.M."/>
            <person name="Babiker E."/>
            <person name="Staton M."/>
        </authorList>
    </citation>
    <scope>NUCLEOTIDE SEQUENCE [LARGE SCALE GENOMIC DNA]</scope>
    <source>
        <strain evidence="2">cv. NJ 8807/NJ 8810</strain>
        <tissue evidence="1">Young leaf</tissue>
    </source>
</reference>
<comment type="caution">
    <text evidence="1">The sequence shown here is derived from an EMBL/GenBank/DDBJ whole genome shotgun (WGS) entry which is preliminary data.</text>
</comment>